<evidence type="ECO:0008006" key="3">
    <source>
        <dbReference type="Google" id="ProtNLM"/>
    </source>
</evidence>
<protein>
    <recommendedName>
        <fullName evidence="3">Choline kinase</fullName>
    </recommendedName>
</protein>
<dbReference type="EMBL" id="CP023173">
    <property type="protein sequence ID" value="ASZ09142.1"/>
    <property type="molecule type" value="Genomic_DNA"/>
</dbReference>
<dbReference type="AlphaFoldDB" id="A0A249SNF6"/>
<evidence type="ECO:0000313" key="2">
    <source>
        <dbReference type="Proteomes" id="UP000232229"/>
    </source>
</evidence>
<proteinExistence type="predicted"/>
<accession>A0A249SNF6</accession>
<gene>
    <name evidence="1" type="ORF">CK556_02070</name>
</gene>
<evidence type="ECO:0000313" key="1">
    <source>
        <dbReference type="EMBL" id="ASZ09142.1"/>
    </source>
</evidence>
<keyword evidence="2" id="KW-1185">Reference proteome</keyword>
<dbReference type="InterPro" id="IPR011009">
    <property type="entry name" value="Kinase-like_dom_sf"/>
</dbReference>
<dbReference type="Gene3D" id="3.90.1200.10">
    <property type="match status" value="1"/>
</dbReference>
<sequence>MKAISGLSNKIKVQKNDLIKESYSYVNKYLDRVNEIKIYEQLNDLNLSNFIFPYTWTYTNDELISKTHYFENAITLHDTDICKNKMKVVIKLIDEIHTLNLVGIKQFEPENFLNFFVNNTIKCLFDLSIYKEQINEIIKNYWNDSVKAVFSHNDLVKGNFINFKKGWKVIDFEYAMYNHYLFDYASFISESLNKKRWPVFIEMLNLSSQELLKLKDLITYQNYLWIYWASYMFEQTQENIFIEIAKEKYENMQKEINVR</sequence>
<organism evidence="1 2">
    <name type="scientific">Mesoplasma chauliocola</name>
    <dbReference type="NCBI Taxonomy" id="216427"/>
    <lineage>
        <taxon>Bacteria</taxon>
        <taxon>Bacillati</taxon>
        <taxon>Mycoplasmatota</taxon>
        <taxon>Mollicutes</taxon>
        <taxon>Entomoplasmatales</taxon>
        <taxon>Entomoplasmataceae</taxon>
        <taxon>Mesoplasma</taxon>
    </lineage>
</organism>
<dbReference type="KEGG" id="mchc:CK556_02070"/>
<dbReference type="SUPFAM" id="SSF56112">
    <property type="entry name" value="Protein kinase-like (PK-like)"/>
    <property type="match status" value="1"/>
</dbReference>
<dbReference type="Proteomes" id="UP000232229">
    <property type="component" value="Chromosome"/>
</dbReference>
<dbReference type="Pfam" id="PF01633">
    <property type="entry name" value="Choline_kinase"/>
    <property type="match status" value="1"/>
</dbReference>
<dbReference type="RefSeq" id="WP_027875397.1">
    <property type="nucleotide sequence ID" value="NZ_CP023173.1"/>
</dbReference>
<reference evidence="1 2" key="1">
    <citation type="submission" date="2017-08" db="EMBL/GenBank/DDBJ databases">
        <title>Complete Genome Sequence of Mesoplasma chauliocola.</title>
        <authorList>
            <person name="Knight T.F.Jr."/>
            <person name="Citino T."/>
        </authorList>
    </citation>
    <scope>NUCLEOTIDE SEQUENCE [LARGE SCALE GENOMIC DNA]</scope>
    <source>
        <strain evidence="1 2">CHPA-2</strain>
    </source>
</reference>
<name>A0A249SNF6_9MOLU</name>